<dbReference type="InterPro" id="IPR001867">
    <property type="entry name" value="OmpR/PhoB-type_DNA-bd"/>
</dbReference>
<dbReference type="PANTHER" id="PTHR48111">
    <property type="entry name" value="REGULATOR OF RPOS"/>
    <property type="match status" value="1"/>
</dbReference>
<dbReference type="PROSITE" id="PS51755">
    <property type="entry name" value="OMPR_PHOB"/>
    <property type="match status" value="1"/>
</dbReference>
<dbReference type="InterPro" id="IPR016032">
    <property type="entry name" value="Sig_transdc_resp-reg_C-effctor"/>
</dbReference>
<sequence length="236" mass="27120">MENSRILIVDDEESILNMLKLVLNKEGFTSVHTCTNGTDALRLLEQKKFDLIILDIMLPDMSGLDICQAIRKICDAPLFFISAKSSDLDKLTGFAHGCDDYITKPFNPLEVVARIKAQLQRYLSKNNEKQAEILDFGRFKLNLTSAELIVEDKPVPCSAQVYRLLAFFCKHPNQVFTKEQLYYQVWGDDQLTDDNTVMVHIRKIREKIEKDPSNPQYLKTVRGIGYKLVTEEKMQP</sequence>
<comment type="subcellular location">
    <subcellularLocation>
        <location evidence="1">Cytoplasm</location>
    </subcellularLocation>
</comment>
<dbReference type="FunFam" id="1.10.10.10:FF:000018">
    <property type="entry name" value="DNA-binding response regulator ResD"/>
    <property type="match status" value="1"/>
</dbReference>
<dbReference type="InterPro" id="IPR001789">
    <property type="entry name" value="Sig_transdc_resp-reg_receiver"/>
</dbReference>
<keyword evidence="4" id="KW-0805">Transcription regulation</keyword>
<evidence type="ECO:0000256" key="4">
    <source>
        <dbReference type="ARBA" id="ARBA00023015"/>
    </source>
</evidence>
<dbReference type="CDD" id="cd17574">
    <property type="entry name" value="REC_OmpR"/>
    <property type="match status" value="1"/>
</dbReference>
<proteinExistence type="predicted"/>
<gene>
    <name evidence="7" type="ORF">B9L19_02020</name>
</gene>
<dbReference type="Gene3D" id="1.10.10.10">
    <property type="entry name" value="Winged helix-like DNA-binding domain superfamily/Winged helix DNA-binding domain"/>
    <property type="match status" value="1"/>
</dbReference>
<protein>
    <submittedName>
        <fullName evidence="7">DNA-binding response regulator</fullName>
    </submittedName>
</protein>
<dbReference type="SMART" id="SM00448">
    <property type="entry name" value="REC"/>
    <property type="match status" value="1"/>
</dbReference>
<evidence type="ECO:0000256" key="2">
    <source>
        <dbReference type="ARBA" id="ARBA00022553"/>
    </source>
</evidence>
<dbReference type="CDD" id="cd00383">
    <property type="entry name" value="trans_reg_C"/>
    <property type="match status" value="1"/>
</dbReference>
<dbReference type="Gene3D" id="3.40.50.2300">
    <property type="match status" value="1"/>
</dbReference>
<keyword evidence="8" id="KW-1185">Reference proteome</keyword>
<dbReference type="Gene3D" id="6.10.250.690">
    <property type="match status" value="1"/>
</dbReference>
<dbReference type="SMART" id="SM00862">
    <property type="entry name" value="Trans_reg_C"/>
    <property type="match status" value="1"/>
</dbReference>
<organism evidence="7 8">
    <name type="scientific">Geobacillus thermocatenulatus</name>
    <dbReference type="NCBI Taxonomy" id="33938"/>
    <lineage>
        <taxon>Bacteria</taxon>
        <taxon>Bacillati</taxon>
        <taxon>Bacillota</taxon>
        <taxon>Bacilli</taxon>
        <taxon>Bacillales</taxon>
        <taxon>Anoxybacillaceae</taxon>
        <taxon>Geobacillus</taxon>
        <taxon>Geobacillus thermoleovorans group</taxon>
    </lineage>
</organism>
<dbReference type="AlphaFoldDB" id="A0A226QBX4"/>
<evidence type="ECO:0000256" key="3">
    <source>
        <dbReference type="ARBA" id="ARBA00023012"/>
    </source>
</evidence>
<dbReference type="GO" id="GO:0000976">
    <property type="term" value="F:transcription cis-regulatory region binding"/>
    <property type="evidence" value="ECO:0007669"/>
    <property type="project" value="TreeGrafter"/>
</dbReference>
<dbReference type="Pfam" id="PF00072">
    <property type="entry name" value="Response_reg"/>
    <property type="match status" value="1"/>
</dbReference>
<reference evidence="7 8" key="1">
    <citation type="submission" date="2017-05" db="EMBL/GenBank/DDBJ databases">
        <title>The genome sequence of Geobacillus thermocatenulatus DSM 730.</title>
        <authorList>
            <person name="Ramaloko W.T."/>
            <person name="Koen N."/>
            <person name="Polliack S."/>
            <person name="Aliyu H."/>
            <person name="Lebre P."/>
            <person name="Mohr T."/>
            <person name="Oswald F."/>
            <person name="Zwick M."/>
            <person name="Neumann A."/>
            <person name="Syldatk C."/>
            <person name="Cowan D."/>
            <person name="De Maayer P."/>
        </authorList>
    </citation>
    <scope>NUCLEOTIDE SEQUENCE [LARGE SCALE GENOMIC DNA]</scope>
    <source>
        <strain evidence="7 8">BGSC 93A1</strain>
    </source>
</reference>
<dbReference type="FunFam" id="3.40.50.2300:FF:000001">
    <property type="entry name" value="DNA-binding response regulator PhoB"/>
    <property type="match status" value="1"/>
</dbReference>
<dbReference type="PANTHER" id="PTHR48111:SF52">
    <property type="entry name" value="TRANSCRIPTIONAL REGULATORY PROTEIN YVRH"/>
    <property type="match status" value="1"/>
</dbReference>
<dbReference type="GO" id="GO:0000156">
    <property type="term" value="F:phosphorelay response regulator activity"/>
    <property type="evidence" value="ECO:0007669"/>
    <property type="project" value="TreeGrafter"/>
</dbReference>
<dbReference type="InterPro" id="IPR039420">
    <property type="entry name" value="WalR-like"/>
</dbReference>
<evidence type="ECO:0000256" key="5">
    <source>
        <dbReference type="ARBA" id="ARBA00023125"/>
    </source>
</evidence>
<dbReference type="SUPFAM" id="SSF46894">
    <property type="entry name" value="C-terminal effector domain of the bipartite response regulators"/>
    <property type="match status" value="1"/>
</dbReference>
<dbReference type="GO" id="GO:0032993">
    <property type="term" value="C:protein-DNA complex"/>
    <property type="evidence" value="ECO:0007669"/>
    <property type="project" value="TreeGrafter"/>
</dbReference>
<dbReference type="EMBL" id="NEWK01000001">
    <property type="protein sequence ID" value="OXB88899.1"/>
    <property type="molecule type" value="Genomic_DNA"/>
</dbReference>
<dbReference type="SUPFAM" id="SSF52172">
    <property type="entry name" value="CheY-like"/>
    <property type="match status" value="1"/>
</dbReference>
<keyword evidence="5 7" id="KW-0238">DNA-binding</keyword>
<dbReference type="InterPro" id="IPR036388">
    <property type="entry name" value="WH-like_DNA-bd_sf"/>
</dbReference>
<comment type="caution">
    <text evidence="7">The sequence shown here is derived from an EMBL/GenBank/DDBJ whole genome shotgun (WGS) entry which is preliminary data.</text>
</comment>
<keyword evidence="2" id="KW-0597">Phosphoprotein</keyword>
<dbReference type="KEGG" id="gtm:GT3921_17550"/>
<dbReference type="RefSeq" id="WP_047752322.1">
    <property type="nucleotide sequence ID" value="NZ_CP018058.1"/>
</dbReference>
<dbReference type="InterPro" id="IPR011006">
    <property type="entry name" value="CheY-like_superfamily"/>
</dbReference>
<dbReference type="Pfam" id="PF00486">
    <property type="entry name" value="Trans_reg_C"/>
    <property type="match status" value="1"/>
</dbReference>
<evidence type="ECO:0000256" key="6">
    <source>
        <dbReference type="ARBA" id="ARBA00023163"/>
    </source>
</evidence>
<accession>A0A226QBX4</accession>
<keyword evidence="6" id="KW-0804">Transcription</keyword>
<evidence type="ECO:0000313" key="8">
    <source>
        <dbReference type="Proteomes" id="UP000198378"/>
    </source>
</evidence>
<evidence type="ECO:0000313" key="7">
    <source>
        <dbReference type="EMBL" id="OXB88899.1"/>
    </source>
</evidence>
<name>A0A226QBX4_9BACL</name>
<dbReference type="Proteomes" id="UP000198378">
    <property type="component" value="Unassembled WGS sequence"/>
</dbReference>
<evidence type="ECO:0000256" key="1">
    <source>
        <dbReference type="ARBA" id="ARBA00004496"/>
    </source>
</evidence>
<dbReference type="GO" id="GO:0006355">
    <property type="term" value="P:regulation of DNA-templated transcription"/>
    <property type="evidence" value="ECO:0007669"/>
    <property type="project" value="InterPro"/>
</dbReference>
<keyword evidence="3" id="KW-0902">Two-component regulatory system</keyword>
<dbReference type="PROSITE" id="PS50110">
    <property type="entry name" value="RESPONSE_REGULATORY"/>
    <property type="match status" value="1"/>
</dbReference>
<dbReference type="GO" id="GO:0005829">
    <property type="term" value="C:cytosol"/>
    <property type="evidence" value="ECO:0007669"/>
    <property type="project" value="TreeGrafter"/>
</dbReference>